<comment type="caution">
    <text evidence="2">The sequence shown here is derived from an EMBL/GenBank/DDBJ whole genome shotgun (WGS) entry which is preliminary data.</text>
</comment>
<accession>A0A4Y4D2W9</accession>
<dbReference type="EMBL" id="BJNV01000066">
    <property type="protein sequence ID" value="GEC97120.1"/>
    <property type="molecule type" value="Genomic_DNA"/>
</dbReference>
<protein>
    <submittedName>
        <fullName evidence="2">Uncharacterized protein</fullName>
    </submittedName>
</protein>
<gene>
    <name evidence="2" type="ORF">ZRA01_31930</name>
</gene>
<name>A0A4Y4D2W9_ZOORA</name>
<evidence type="ECO:0000256" key="1">
    <source>
        <dbReference type="SAM" id="MobiDB-lite"/>
    </source>
</evidence>
<evidence type="ECO:0000313" key="2">
    <source>
        <dbReference type="EMBL" id="GEC97120.1"/>
    </source>
</evidence>
<dbReference type="AlphaFoldDB" id="A0A4Y4D2W9"/>
<evidence type="ECO:0000313" key="3">
    <source>
        <dbReference type="Proteomes" id="UP000318422"/>
    </source>
</evidence>
<proteinExistence type="predicted"/>
<reference evidence="2 3" key="1">
    <citation type="submission" date="2019-06" db="EMBL/GenBank/DDBJ databases">
        <title>Whole genome shotgun sequence of Zoogloea ramigera NBRC 15342.</title>
        <authorList>
            <person name="Hosoyama A."/>
            <person name="Uohara A."/>
            <person name="Ohji S."/>
            <person name="Ichikawa N."/>
        </authorList>
    </citation>
    <scope>NUCLEOTIDE SEQUENCE [LARGE SCALE GENOMIC DNA]</scope>
    <source>
        <strain evidence="2 3">NBRC 15342</strain>
    </source>
</reference>
<organism evidence="2 3">
    <name type="scientific">Zoogloea ramigera</name>
    <dbReference type="NCBI Taxonomy" id="350"/>
    <lineage>
        <taxon>Bacteria</taxon>
        <taxon>Pseudomonadati</taxon>
        <taxon>Pseudomonadota</taxon>
        <taxon>Betaproteobacteria</taxon>
        <taxon>Rhodocyclales</taxon>
        <taxon>Zoogloeaceae</taxon>
        <taxon>Zoogloea</taxon>
    </lineage>
</organism>
<dbReference type="Proteomes" id="UP000318422">
    <property type="component" value="Unassembled WGS sequence"/>
</dbReference>
<sequence length="88" mass="9090">MDTEGADQQIVGPRPKCAETVLGVASSGAHRAAPFHRPAGVAEQTSPRRTDSTSSAQIWAADTINTPSNNQGQADWSPCRAAAEGICG</sequence>
<feature type="region of interest" description="Disordered" evidence="1">
    <location>
        <begin position="37"/>
        <end position="56"/>
    </location>
</feature>
<keyword evidence="3" id="KW-1185">Reference proteome</keyword>